<sequence length="80" mass="9268">MTANPILLQKKYSRVVECFAKLQGLSLDEALNFFYHSEVYQLIRDGVSDMHCMSDMYLAEELEQEYANKIENDINGVKTN</sequence>
<dbReference type="EMBL" id="JBBMEI010000093">
    <property type="protein sequence ID" value="MEQ2360048.1"/>
    <property type="molecule type" value="Genomic_DNA"/>
</dbReference>
<organism evidence="1 2">
    <name type="scientific">Blautia intestinihominis</name>
    <dbReference type="NCBI Taxonomy" id="3133152"/>
    <lineage>
        <taxon>Bacteria</taxon>
        <taxon>Bacillati</taxon>
        <taxon>Bacillota</taxon>
        <taxon>Clostridia</taxon>
        <taxon>Lachnospirales</taxon>
        <taxon>Lachnospiraceae</taxon>
        <taxon>Blautia</taxon>
    </lineage>
</organism>
<reference evidence="1 2" key="1">
    <citation type="submission" date="2024-03" db="EMBL/GenBank/DDBJ databases">
        <title>Human intestinal bacterial collection.</title>
        <authorList>
            <person name="Pauvert C."/>
            <person name="Hitch T.C.A."/>
            <person name="Clavel T."/>
        </authorList>
    </citation>
    <scope>NUCLEOTIDE SEQUENCE [LARGE SCALE GENOMIC DNA]</scope>
    <source>
        <strain evidence="1 2">CLA-AA-H95</strain>
    </source>
</reference>
<proteinExistence type="predicted"/>
<protein>
    <submittedName>
        <fullName evidence="1">DUF3791 domain-containing protein</fullName>
    </submittedName>
</protein>
<comment type="caution">
    <text evidence="1">The sequence shown here is derived from an EMBL/GenBank/DDBJ whole genome shotgun (WGS) entry which is preliminary data.</text>
</comment>
<name>A0ABV1AR63_9FIRM</name>
<accession>A0ABV1AR63</accession>
<evidence type="ECO:0000313" key="1">
    <source>
        <dbReference type="EMBL" id="MEQ2360048.1"/>
    </source>
</evidence>
<dbReference type="RefSeq" id="WP_303223051.1">
    <property type="nucleotide sequence ID" value="NZ_JBBMEI010000093.1"/>
</dbReference>
<gene>
    <name evidence="1" type="ORF">WMO75_17300</name>
</gene>
<evidence type="ECO:0000313" key="2">
    <source>
        <dbReference type="Proteomes" id="UP001446032"/>
    </source>
</evidence>
<dbReference type="Proteomes" id="UP001446032">
    <property type="component" value="Unassembled WGS sequence"/>
</dbReference>
<keyword evidence="2" id="KW-1185">Reference proteome</keyword>